<accession>A0ABU9VI03</accession>
<reference evidence="2 3" key="1">
    <citation type="submission" date="2024-03" db="EMBL/GenBank/DDBJ databases">
        <title>Bacilli Hybrid Assemblies.</title>
        <authorList>
            <person name="Kovac J."/>
        </authorList>
    </citation>
    <scope>NUCLEOTIDE SEQUENCE [LARGE SCALE GENOMIC DNA]</scope>
    <source>
        <strain evidence="2 3">FSL R7-0666</strain>
    </source>
</reference>
<dbReference type="RefSeq" id="WP_343130380.1">
    <property type="nucleotide sequence ID" value="NZ_JBCITK010000001.1"/>
</dbReference>
<keyword evidence="1" id="KW-0472">Membrane</keyword>
<proteinExistence type="predicted"/>
<gene>
    <name evidence="2" type="ORF">MKY91_09935</name>
</gene>
<dbReference type="EMBL" id="JBCITK010000001">
    <property type="protein sequence ID" value="MEN0643464.1"/>
    <property type="molecule type" value="Genomic_DNA"/>
</dbReference>
<keyword evidence="3" id="KW-1185">Reference proteome</keyword>
<protein>
    <submittedName>
        <fullName evidence="2">Uncharacterized protein</fullName>
    </submittedName>
</protein>
<organism evidence="2 3">
    <name type="scientific">Alkalicoccobacillus gibsonii</name>
    <dbReference type="NCBI Taxonomy" id="79881"/>
    <lineage>
        <taxon>Bacteria</taxon>
        <taxon>Bacillati</taxon>
        <taxon>Bacillota</taxon>
        <taxon>Bacilli</taxon>
        <taxon>Bacillales</taxon>
        <taxon>Bacillaceae</taxon>
        <taxon>Alkalicoccobacillus</taxon>
    </lineage>
</organism>
<evidence type="ECO:0000313" key="2">
    <source>
        <dbReference type="EMBL" id="MEN0643464.1"/>
    </source>
</evidence>
<name>A0ABU9VI03_9BACI</name>
<evidence type="ECO:0000256" key="1">
    <source>
        <dbReference type="SAM" id="Phobius"/>
    </source>
</evidence>
<feature type="transmembrane region" description="Helical" evidence="1">
    <location>
        <begin position="7"/>
        <end position="29"/>
    </location>
</feature>
<evidence type="ECO:0000313" key="3">
    <source>
        <dbReference type="Proteomes" id="UP001418796"/>
    </source>
</evidence>
<sequence>MKSFISLFFILCLNSLFFATVIMLIVAKWSVIDQLTGILVIILCFVLGLWNVIVFVDLVNARRKN</sequence>
<comment type="caution">
    <text evidence="2">The sequence shown here is derived from an EMBL/GenBank/DDBJ whole genome shotgun (WGS) entry which is preliminary data.</text>
</comment>
<feature type="transmembrane region" description="Helical" evidence="1">
    <location>
        <begin position="35"/>
        <end position="59"/>
    </location>
</feature>
<keyword evidence="1" id="KW-1133">Transmembrane helix</keyword>
<keyword evidence="1" id="KW-0812">Transmembrane</keyword>
<dbReference type="Proteomes" id="UP001418796">
    <property type="component" value="Unassembled WGS sequence"/>
</dbReference>